<dbReference type="Proteomes" id="UP001500567">
    <property type="component" value="Unassembled WGS sequence"/>
</dbReference>
<accession>A0ABP7RJZ4</accession>
<dbReference type="RefSeq" id="WP_345071018.1">
    <property type="nucleotide sequence ID" value="NZ_BAABDJ010000003.1"/>
</dbReference>
<gene>
    <name evidence="1" type="ORF">GCM10022408_06920</name>
</gene>
<evidence type="ECO:0008006" key="3">
    <source>
        <dbReference type="Google" id="ProtNLM"/>
    </source>
</evidence>
<reference evidence="2" key="1">
    <citation type="journal article" date="2019" name="Int. J. Syst. Evol. Microbiol.">
        <title>The Global Catalogue of Microorganisms (GCM) 10K type strain sequencing project: providing services to taxonomists for standard genome sequencing and annotation.</title>
        <authorList>
            <consortium name="The Broad Institute Genomics Platform"/>
            <consortium name="The Broad Institute Genome Sequencing Center for Infectious Disease"/>
            <person name="Wu L."/>
            <person name="Ma J."/>
        </authorList>
    </citation>
    <scope>NUCLEOTIDE SEQUENCE [LARGE SCALE GENOMIC DNA]</scope>
    <source>
        <strain evidence="2">JCM 17224</strain>
    </source>
</reference>
<evidence type="ECO:0000313" key="1">
    <source>
        <dbReference type="EMBL" id="GAA3998588.1"/>
    </source>
</evidence>
<evidence type="ECO:0000313" key="2">
    <source>
        <dbReference type="Proteomes" id="UP001500567"/>
    </source>
</evidence>
<comment type="caution">
    <text evidence="1">The sequence shown here is derived from an EMBL/GenBank/DDBJ whole genome shotgun (WGS) entry which is preliminary data.</text>
</comment>
<dbReference type="Gene3D" id="3.40.50.1820">
    <property type="entry name" value="alpha/beta hydrolase"/>
    <property type="match status" value="1"/>
</dbReference>
<dbReference type="EMBL" id="BAABDJ010000003">
    <property type="protein sequence ID" value="GAA3998588.1"/>
    <property type="molecule type" value="Genomic_DNA"/>
</dbReference>
<sequence length="58" mass="6662">MSKIRHVYVVPRWAGAATDDWHPWPKRQLEASSAAFTYEVHLLTMPAWDLPTIEQANA</sequence>
<organism evidence="1 2">
    <name type="scientific">Hymenobacter fastidiosus</name>
    <dbReference type="NCBI Taxonomy" id="486264"/>
    <lineage>
        <taxon>Bacteria</taxon>
        <taxon>Pseudomonadati</taxon>
        <taxon>Bacteroidota</taxon>
        <taxon>Cytophagia</taxon>
        <taxon>Cytophagales</taxon>
        <taxon>Hymenobacteraceae</taxon>
        <taxon>Hymenobacter</taxon>
    </lineage>
</organism>
<protein>
    <recommendedName>
        <fullName evidence="3">Glycosyltransferase family 1 protein</fullName>
    </recommendedName>
</protein>
<name>A0ABP7RJZ4_9BACT</name>
<proteinExistence type="predicted"/>
<dbReference type="InterPro" id="IPR029058">
    <property type="entry name" value="AB_hydrolase_fold"/>
</dbReference>
<keyword evidence="2" id="KW-1185">Reference proteome</keyword>